<feature type="non-terminal residue" evidence="1">
    <location>
        <position position="1"/>
    </location>
</feature>
<dbReference type="Proteomes" id="UP000478052">
    <property type="component" value="Unassembled WGS sequence"/>
</dbReference>
<proteinExistence type="predicted"/>
<evidence type="ECO:0000313" key="1">
    <source>
        <dbReference type="EMBL" id="KAF0724894.1"/>
    </source>
</evidence>
<evidence type="ECO:0000313" key="2">
    <source>
        <dbReference type="Proteomes" id="UP000478052"/>
    </source>
</evidence>
<name>A0A6G0WEV7_APHCR</name>
<accession>A0A6G0WEV7</accession>
<organism evidence="1 2">
    <name type="scientific">Aphis craccivora</name>
    <name type="common">Cowpea aphid</name>
    <dbReference type="NCBI Taxonomy" id="307492"/>
    <lineage>
        <taxon>Eukaryota</taxon>
        <taxon>Metazoa</taxon>
        <taxon>Ecdysozoa</taxon>
        <taxon>Arthropoda</taxon>
        <taxon>Hexapoda</taxon>
        <taxon>Insecta</taxon>
        <taxon>Pterygota</taxon>
        <taxon>Neoptera</taxon>
        <taxon>Paraneoptera</taxon>
        <taxon>Hemiptera</taxon>
        <taxon>Sternorrhyncha</taxon>
        <taxon>Aphidomorpha</taxon>
        <taxon>Aphidoidea</taxon>
        <taxon>Aphididae</taxon>
        <taxon>Aphidini</taxon>
        <taxon>Aphis</taxon>
        <taxon>Aphis</taxon>
    </lineage>
</organism>
<reference evidence="1 2" key="1">
    <citation type="submission" date="2019-08" db="EMBL/GenBank/DDBJ databases">
        <title>Whole genome of Aphis craccivora.</title>
        <authorList>
            <person name="Voronova N.V."/>
            <person name="Shulinski R.S."/>
            <person name="Bandarenka Y.V."/>
            <person name="Zhorov D.G."/>
            <person name="Warner D."/>
        </authorList>
    </citation>
    <scope>NUCLEOTIDE SEQUENCE [LARGE SCALE GENOMIC DNA]</scope>
    <source>
        <strain evidence="1">180601</strain>
        <tissue evidence="1">Whole Body</tissue>
    </source>
</reference>
<protein>
    <submittedName>
        <fullName evidence="1">GATA zinc finger domain-containing protein 1-like</fullName>
    </submittedName>
</protein>
<dbReference type="EMBL" id="VUJU01008857">
    <property type="protein sequence ID" value="KAF0724894.1"/>
    <property type="molecule type" value="Genomic_DNA"/>
</dbReference>
<keyword evidence="2" id="KW-1185">Reference proteome</keyword>
<dbReference type="AlphaFoldDB" id="A0A6G0WEV7"/>
<gene>
    <name evidence="1" type="ORF">FWK35_00028762</name>
</gene>
<sequence length="110" mass="12827">IRIKMIGIKTNLIRKIAISNRSGSGQIIKKKTKPHKNVHSLSESYNFPWTYTLRETKHLRFMNTLYNVVIQQKKIIIYAQIIKLHENNLVEIRTNIIWLASKANIGVTDN</sequence>
<comment type="caution">
    <text evidence="1">The sequence shown here is derived from an EMBL/GenBank/DDBJ whole genome shotgun (WGS) entry which is preliminary data.</text>
</comment>